<dbReference type="PANTHER" id="PTHR43791:SF59">
    <property type="entry name" value="TRANSPORTER, PUTATIVE (AFU_ORTHOLOGUE AFUA_1G06550)-RELATED"/>
    <property type="match status" value="1"/>
</dbReference>
<dbReference type="SUPFAM" id="SSF103473">
    <property type="entry name" value="MFS general substrate transporter"/>
    <property type="match status" value="1"/>
</dbReference>
<dbReference type="EMBL" id="LFRF01000007">
    <property type="protein sequence ID" value="KND91789.1"/>
    <property type="molecule type" value="Genomic_DNA"/>
</dbReference>
<gene>
    <name evidence="10" type="ORF">TOPH_03298</name>
</gene>
<dbReference type="GO" id="GO:0022857">
    <property type="term" value="F:transmembrane transporter activity"/>
    <property type="evidence" value="ECO:0007669"/>
    <property type="project" value="InterPro"/>
</dbReference>
<dbReference type="InterPro" id="IPR020846">
    <property type="entry name" value="MFS_dom"/>
</dbReference>
<dbReference type="Gene3D" id="1.20.1250.20">
    <property type="entry name" value="MFS general substrate transporter like domains"/>
    <property type="match status" value="2"/>
</dbReference>
<evidence type="ECO:0000313" key="11">
    <source>
        <dbReference type="Proteomes" id="UP000036947"/>
    </source>
</evidence>
<reference evidence="10 11" key="1">
    <citation type="journal article" date="2015" name="BMC Genomics">
        <title>The genome of the truffle-parasite Tolypocladium ophioglossoides and the evolution of antifungal peptaibiotics.</title>
        <authorList>
            <person name="Quandt C.A."/>
            <person name="Bushley K.E."/>
            <person name="Spatafora J.W."/>
        </authorList>
    </citation>
    <scope>NUCLEOTIDE SEQUENCE [LARGE SCALE GENOMIC DNA]</scope>
    <source>
        <strain evidence="10 11">CBS 100239</strain>
    </source>
</reference>
<feature type="compositionally biased region" description="Basic and acidic residues" evidence="7">
    <location>
        <begin position="15"/>
        <end position="36"/>
    </location>
</feature>
<feature type="domain" description="Major facilitator superfamily (MFS) profile" evidence="9">
    <location>
        <begin position="84"/>
        <end position="499"/>
    </location>
</feature>
<organism evidence="10 11">
    <name type="scientific">Tolypocladium ophioglossoides (strain CBS 100239)</name>
    <name type="common">Snaketongue truffleclub</name>
    <name type="synonym">Elaphocordyceps ophioglossoides</name>
    <dbReference type="NCBI Taxonomy" id="1163406"/>
    <lineage>
        <taxon>Eukaryota</taxon>
        <taxon>Fungi</taxon>
        <taxon>Dikarya</taxon>
        <taxon>Ascomycota</taxon>
        <taxon>Pezizomycotina</taxon>
        <taxon>Sordariomycetes</taxon>
        <taxon>Hypocreomycetidae</taxon>
        <taxon>Hypocreales</taxon>
        <taxon>Ophiocordycipitaceae</taxon>
        <taxon>Tolypocladium</taxon>
    </lineage>
</organism>
<feature type="transmembrane region" description="Helical" evidence="8">
    <location>
        <begin position="474"/>
        <end position="494"/>
    </location>
</feature>
<feature type="transmembrane region" description="Helical" evidence="8">
    <location>
        <begin position="407"/>
        <end position="426"/>
    </location>
</feature>
<keyword evidence="4 8" id="KW-1133">Transmembrane helix</keyword>
<name>A0A0L0NCQ9_TOLOC</name>
<dbReference type="PROSITE" id="PS50850">
    <property type="entry name" value="MFS"/>
    <property type="match status" value="1"/>
</dbReference>
<dbReference type="GO" id="GO:0016020">
    <property type="term" value="C:membrane"/>
    <property type="evidence" value="ECO:0007669"/>
    <property type="project" value="UniProtKB-SubCell"/>
</dbReference>
<feature type="transmembrane region" description="Helical" evidence="8">
    <location>
        <begin position="84"/>
        <end position="111"/>
    </location>
</feature>
<feature type="transmembrane region" description="Helical" evidence="8">
    <location>
        <begin position="176"/>
        <end position="201"/>
    </location>
</feature>
<evidence type="ECO:0000256" key="1">
    <source>
        <dbReference type="ARBA" id="ARBA00004141"/>
    </source>
</evidence>
<dbReference type="InterPro" id="IPR036259">
    <property type="entry name" value="MFS_trans_sf"/>
</dbReference>
<dbReference type="Pfam" id="PF07690">
    <property type="entry name" value="MFS_1"/>
    <property type="match status" value="1"/>
</dbReference>
<evidence type="ECO:0000256" key="6">
    <source>
        <dbReference type="ARBA" id="ARBA00037968"/>
    </source>
</evidence>
<feature type="transmembrane region" description="Helical" evidence="8">
    <location>
        <begin position="312"/>
        <end position="335"/>
    </location>
</feature>
<evidence type="ECO:0000256" key="5">
    <source>
        <dbReference type="ARBA" id="ARBA00023136"/>
    </source>
</evidence>
<dbReference type="InterPro" id="IPR011701">
    <property type="entry name" value="MFS"/>
</dbReference>
<feature type="transmembrane region" description="Helical" evidence="8">
    <location>
        <begin position="213"/>
        <end position="231"/>
    </location>
</feature>
<keyword evidence="11" id="KW-1185">Reference proteome</keyword>
<evidence type="ECO:0000256" key="3">
    <source>
        <dbReference type="ARBA" id="ARBA00022692"/>
    </source>
</evidence>
<keyword evidence="3 8" id="KW-0812">Transmembrane</keyword>
<dbReference type="AlphaFoldDB" id="A0A0L0NCQ9"/>
<evidence type="ECO:0000256" key="2">
    <source>
        <dbReference type="ARBA" id="ARBA00022448"/>
    </source>
</evidence>
<evidence type="ECO:0000256" key="7">
    <source>
        <dbReference type="SAM" id="MobiDB-lite"/>
    </source>
</evidence>
<comment type="caution">
    <text evidence="10">The sequence shown here is derived from an EMBL/GenBank/DDBJ whole genome shotgun (WGS) entry which is preliminary data.</text>
</comment>
<keyword evidence="5 8" id="KW-0472">Membrane</keyword>
<dbReference type="PANTHER" id="PTHR43791">
    <property type="entry name" value="PERMEASE-RELATED"/>
    <property type="match status" value="1"/>
</dbReference>
<feature type="transmembrane region" description="Helical" evidence="8">
    <location>
        <begin position="347"/>
        <end position="368"/>
    </location>
</feature>
<dbReference type="FunFam" id="1.20.1250.20:FF:000064">
    <property type="entry name" value="MFS allantoate transporter"/>
    <property type="match status" value="1"/>
</dbReference>
<feature type="transmembrane region" description="Helical" evidence="8">
    <location>
        <begin position="123"/>
        <end position="144"/>
    </location>
</feature>
<comment type="subcellular location">
    <subcellularLocation>
        <location evidence="1">Membrane</location>
        <topology evidence="1">Multi-pass membrane protein</topology>
    </subcellularLocation>
</comment>
<feature type="transmembrane region" description="Helical" evidence="8">
    <location>
        <begin position="377"/>
        <end position="395"/>
    </location>
</feature>
<comment type="similarity">
    <text evidence="6">Belongs to the major facilitator superfamily. Allantoate permease family.</text>
</comment>
<keyword evidence="2" id="KW-0813">Transport</keyword>
<feature type="transmembrane region" description="Helical" evidence="8">
    <location>
        <begin position="438"/>
        <end position="458"/>
    </location>
</feature>
<feature type="transmembrane region" description="Helical" evidence="8">
    <location>
        <begin position="151"/>
        <end position="170"/>
    </location>
</feature>
<dbReference type="FunFam" id="1.20.1250.20:FF:000295">
    <property type="entry name" value="Unplaced genomic scaffold supercont1.7, whole genome shotgun sequence"/>
    <property type="match status" value="1"/>
</dbReference>
<evidence type="ECO:0000313" key="10">
    <source>
        <dbReference type="EMBL" id="KND91789.1"/>
    </source>
</evidence>
<dbReference type="OrthoDB" id="6730379at2759"/>
<accession>A0A0L0NCQ9</accession>
<sequence length="556" mass="61448">MQPGKDSPNTIHLESTPDQHPQKDPADDARHMRTDGPDGITAAPNDGPFALRDKAAQFLKQADHPVVVTPADNARVLRRIDFRILPIMLFVYCLQSLDKTTLSYASVFGIINDTHLVGEQFSWLGSIVYLAQLVFQPLIAYSLVRFPVGKFSATMVFCWGAVLCGMSAAHDFGGLLAARFLLGAFEASVAPTFIAIVQMWYRRKEQTTRNASWYSMLGVVNMLGSLLTYGLGHIQSSLHPYQIIFLFCGAVTVAFSAVMFIFMPDSPMEAKFLSKEDKFIAVERLRMNQMGIASGVWKWDHVLDCMLDPKTWLWFSLMFVISIPSGGISTFGPLIISSFGFDNFTTILFNIPFGAVQMIATLGGAWLADRIKMKSPVLLLLCLPPIAGCSILLSVGRKPSDRAVLLAGYYLISFYPGISPVIYSWSGQNTAGDTKRKVTTAMLFIGASAGNVIGPLLFKLNEKPRYDRGLRSNLALFVVLAVLIVVGMGVIWMLNRRQAAKRRALGKSEQIQDLSMVGRKEAAEDGDDSNHLDETVGDKAFDDVTDLKNEDFIYVY</sequence>
<evidence type="ECO:0000256" key="4">
    <source>
        <dbReference type="ARBA" id="ARBA00022989"/>
    </source>
</evidence>
<evidence type="ECO:0000259" key="9">
    <source>
        <dbReference type="PROSITE" id="PS50850"/>
    </source>
</evidence>
<feature type="region of interest" description="Disordered" evidence="7">
    <location>
        <begin position="1"/>
        <end position="46"/>
    </location>
</feature>
<protein>
    <submittedName>
        <fullName evidence="10">Putative transporter</fullName>
    </submittedName>
</protein>
<evidence type="ECO:0000256" key="8">
    <source>
        <dbReference type="SAM" id="Phobius"/>
    </source>
</evidence>
<feature type="transmembrane region" description="Helical" evidence="8">
    <location>
        <begin position="243"/>
        <end position="263"/>
    </location>
</feature>
<dbReference type="Proteomes" id="UP000036947">
    <property type="component" value="Unassembled WGS sequence"/>
</dbReference>
<proteinExistence type="inferred from homology"/>